<comment type="caution">
    <text evidence="2">The sequence shown here is derived from an EMBL/GenBank/DDBJ whole genome shotgun (WGS) entry which is preliminary data.</text>
</comment>
<protein>
    <submittedName>
        <fullName evidence="2">Transposase</fullName>
    </submittedName>
</protein>
<dbReference type="Pfam" id="PF13518">
    <property type="entry name" value="HTH_28"/>
    <property type="match status" value="1"/>
</dbReference>
<proteinExistence type="predicted"/>
<gene>
    <name evidence="2" type="ORF">EWV54_13975</name>
</gene>
<name>A0A552IT29_9CHRO</name>
<accession>A0A552IT29</accession>
<feature type="domain" description="Insertion element IS150 protein InsJ-like helix-turn-helix" evidence="1">
    <location>
        <begin position="25"/>
        <end position="73"/>
    </location>
</feature>
<dbReference type="AlphaFoldDB" id="A0A552IT29"/>
<evidence type="ECO:0000259" key="1">
    <source>
        <dbReference type="Pfam" id="PF13518"/>
    </source>
</evidence>
<dbReference type="InterPro" id="IPR055247">
    <property type="entry name" value="InsJ-like_HTH"/>
</dbReference>
<evidence type="ECO:0000313" key="3">
    <source>
        <dbReference type="Proteomes" id="UP000319191"/>
    </source>
</evidence>
<dbReference type="InterPro" id="IPR036388">
    <property type="entry name" value="WH-like_DNA-bd_sf"/>
</dbReference>
<dbReference type="SUPFAM" id="SSF46689">
    <property type="entry name" value="Homeodomain-like"/>
    <property type="match status" value="1"/>
</dbReference>
<dbReference type="InterPro" id="IPR009057">
    <property type="entry name" value="Homeodomain-like_sf"/>
</dbReference>
<dbReference type="Proteomes" id="UP000319191">
    <property type="component" value="Unassembled WGS sequence"/>
</dbReference>
<evidence type="ECO:0000313" key="2">
    <source>
        <dbReference type="EMBL" id="TRU86641.1"/>
    </source>
</evidence>
<reference evidence="2 3" key="1">
    <citation type="submission" date="2019-01" db="EMBL/GenBank/DDBJ databases">
        <title>Coherence of Microcystis species and biogeography revealed through population genomics.</title>
        <authorList>
            <person name="Perez-Carrascal O.M."/>
            <person name="Terrat Y."/>
            <person name="Giani A."/>
            <person name="Fortin N."/>
            <person name="Tromas N."/>
            <person name="Shapiro B.J."/>
        </authorList>
    </citation>
    <scope>NUCLEOTIDE SEQUENCE [LARGE SCALE GENOMIC DNA]</scope>
    <source>
        <strain evidence="2">Mn_MB_F_20050700_S1D</strain>
    </source>
</reference>
<organism evidence="2 3">
    <name type="scientific">Microcystis novacekii Mn_MB_F_20050700_S1D</name>
    <dbReference type="NCBI Taxonomy" id="2486266"/>
    <lineage>
        <taxon>Bacteria</taxon>
        <taxon>Bacillati</taxon>
        <taxon>Cyanobacteriota</taxon>
        <taxon>Cyanophyceae</taxon>
        <taxon>Oscillatoriophycideae</taxon>
        <taxon>Chroococcales</taxon>
        <taxon>Microcystaceae</taxon>
        <taxon>Microcystis</taxon>
    </lineage>
</organism>
<dbReference type="Gene3D" id="1.10.10.10">
    <property type="entry name" value="Winged helix-like DNA-binding domain superfamily/Winged helix DNA-binding domain"/>
    <property type="match status" value="1"/>
</dbReference>
<sequence>MPRLTYSLLQYTSFDCIPLYSVDLRKKIIETYEENNLSQRELAKRFRVALSFIQKLIKQWRETGDLNPRPHGGGQKLKLTGDQIILLGDLVQEKNDATLDELRKQLEEKTQAVVSNSKISRRTAKDDSRVRNDLCPLFTHYA</sequence>
<dbReference type="EMBL" id="SFAV01000186">
    <property type="protein sequence ID" value="TRU86641.1"/>
    <property type="molecule type" value="Genomic_DNA"/>
</dbReference>